<protein>
    <submittedName>
        <fullName evidence="1">Uncharacterized protein</fullName>
    </submittedName>
</protein>
<dbReference type="Proteomes" id="UP001174909">
    <property type="component" value="Unassembled WGS sequence"/>
</dbReference>
<evidence type="ECO:0000313" key="2">
    <source>
        <dbReference type="Proteomes" id="UP001174909"/>
    </source>
</evidence>
<evidence type="ECO:0000313" key="1">
    <source>
        <dbReference type="EMBL" id="CAI8054759.1"/>
    </source>
</evidence>
<organism evidence="1 2">
    <name type="scientific">Geodia barretti</name>
    <name type="common">Barrett's horny sponge</name>
    <dbReference type="NCBI Taxonomy" id="519541"/>
    <lineage>
        <taxon>Eukaryota</taxon>
        <taxon>Metazoa</taxon>
        <taxon>Porifera</taxon>
        <taxon>Demospongiae</taxon>
        <taxon>Heteroscleromorpha</taxon>
        <taxon>Tetractinellida</taxon>
        <taxon>Astrophorina</taxon>
        <taxon>Geodiidae</taxon>
        <taxon>Geodia</taxon>
    </lineage>
</organism>
<proteinExistence type="predicted"/>
<keyword evidence="2" id="KW-1185">Reference proteome</keyword>
<reference evidence="1" key="1">
    <citation type="submission" date="2023-03" db="EMBL/GenBank/DDBJ databases">
        <authorList>
            <person name="Steffen K."/>
            <person name="Cardenas P."/>
        </authorList>
    </citation>
    <scope>NUCLEOTIDE SEQUENCE</scope>
</reference>
<sequence>MMTLDVWHLLYLSSSVSLYFLFLPRHPRIHLDTLKLEELVVNKECVGTVTVDTSATHAPDYTYYGAYSILYSFTCLYVSSSCRDILAGSSH</sequence>
<comment type="caution">
    <text evidence="1">The sequence shown here is derived from an EMBL/GenBank/DDBJ whole genome shotgun (WGS) entry which is preliminary data.</text>
</comment>
<name>A0AA35XEU0_GEOBA</name>
<dbReference type="AlphaFoldDB" id="A0AA35XEU0"/>
<accession>A0AA35XEU0</accession>
<dbReference type="EMBL" id="CASHTH010004207">
    <property type="protein sequence ID" value="CAI8054759.1"/>
    <property type="molecule type" value="Genomic_DNA"/>
</dbReference>
<gene>
    <name evidence="1" type="ORF">GBAR_LOCUS29861</name>
</gene>